<accession>A0A6I6JUI0</accession>
<evidence type="ECO:0000256" key="1">
    <source>
        <dbReference type="SAM" id="SignalP"/>
    </source>
</evidence>
<dbReference type="KEGG" id="mcos:GM418_13950"/>
<name>A0A6I6JUI0_9BACT</name>
<organism evidence="2 3">
    <name type="scientific">Maribellus comscasis</name>
    <dbReference type="NCBI Taxonomy" id="2681766"/>
    <lineage>
        <taxon>Bacteria</taxon>
        <taxon>Pseudomonadati</taxon>
        <taxon>Bacteroidota</taxon>
        <taxon>Bacteroidia</taxon>
        <taxon>Marinilabiliales</taxon>
        <taxon>Prolixibacteraceae</taxon>
        <taxon>Maribellus</taxon>
    </lineage>
</organism>
<evidence type="ECO:0000313" key="2">
    <source>
        <dbReference type="EMBL" id="QGY44730.1"/>
    </source>
</evidence>
<dbReference type="RefSeq" id="WP_158867318.1">
    <property type="nucleotide sequence ID" value="NZ_CP046401.1"/>
</dbReference>
<sequence>MNKGLLLYIFLLLNICSYAQCNCNQINKGDEIISQCIPQPIAEDRFTQVGIAFISTINRTDMILSGRDKSIKNYISVSVRFDETSLELTDNLEINLLNGTAISLKLLKSGENFIGGSEVVNAVYPIEKNLVDLIKKSKINTIGLHFENDILRMYRCDFNQDVLMEQIKCIENGIKND</sequence>
<keyword evidence="3" id="KW-1185">Reference proteome</keyword>
<dbReference type="EMBL" id="CP046401">
    <property type="protein sequence ID" value="QGY44730.1"/>
    <property type="molecule type" value="Genomic_DNA"/>
</dbReference>
<gene>
    <name evidence="2" type="ORF">GM418_13950</name>
</gene>
<dbReference type="AlphaFoldDB" id="A0A6I6JUI0"/>
<feature type="chain" id="PRO_5026057234" evidence="1">
    <location>
        <begin position="20"/>
        <end position="177"/>
    </location>
</feature>
<feature type="signal peptide" evidence="1">
    <location>
        <begin position="1"/>
        <end position="19"/>
    </location>
</feature>
<proteinExistence type="predicted"/>
<reference evidence="2 3" key="1">
    <citation type="submission" date="2019-11" db="EMBL/GenBank/DDBJ databases">
        <authorList>
            <person name="Zheng R.K."/>
            <person name="Sun C.M."/>
        </authorList>
    </citation>
    <scope>NUCLEOTIDE SEQUENCE [LARGE SCALE GENOMIC DNA]</scope>
    <source>
        <strain evidence="2 3">WC007</strain>
    </source>
</reference>
<evidence type="ECO:0000313" key="3">
    <source>
        <dbReference type="Proteomes" id="UP000428260"/>
    </source>
</evidence>
<protein>
    <submittedName>
        <fullName evidence="2">Uncharacterized protein</fullName>
    </submittedName>
</protein>
<keyword evidence="1" id="KW-0732">Signal</keyword>
<dbReference type="Proteomes" id="UP000428260">
    <property type="component" value="Chromosome"/>
</dbReference>